<evidence type="ECO:0000259" key="9">
    <source>
        <dbReference type="PROSITE" id="PS50893"/>
    </source>
</evidence>
<dbReference type="SUPFAM" id="SSF52540">
    <property type="entry name" value="P-loop containing nucleoside triphosphate hydrolases"/>
    <property type="match status" value="1"/>
</dbReference>
<comment type="subcellular location">
    <subcellularLocation>
        <location evidence="1">Cell membrane</location>
        <topology evidence="1">Multi-pass membrane protein</topology>
    </subcellularLocation>
</comment>
<dbReference type="PANTHER" id="PTHR24221">
    <property type="entry name" value="ATP-BINDING CASSETTE SUB-FAMILY B"/>
    <property type="match status" value="1"/>
</dbReference>
<dbReference type="InterPro" id="IPR036640">
    <property type="entry name" value="ABC1_TM_sf"/>
</dbReference>
<evidence type="ECO:0000256" key="2">
    <source>
        <dbReference type="ARBA" id="ARBA00022692"/>
    </source>
</evidence>
<keyword evidence="3" id="KW-0547">Nucleotide-binding</keyword>
<sequence>MLVLVGLLAVAVASATLGDVAEGYCVSAGTADLRHRVADAVVRSGLSGQRRFSAGDLAARTVGVAPQVGRIAPLAVQVVTNLVLSVGGLVLLWRIDWRLVLTLAAAAPLGAVLLRMFAGQAAESVQRYQELQSEIATRLTDALAGVRTIRAAGTAELETERVLAPMPALAAAGRSLWSRYGGLAGRTTLLAPLTTVVVLAVAGLGLRAGRLSLGEFLAAAAYTPMALGLLSQIPLLVSLVRVRVSARRLLEVLDVPVRADGFRELPAGSGRLELRGVAVDGVLDRVDLVVPGGLIVAVVGASGAGKTVLAEVAGGLIAPDEGVVLLDGVLLDELAPEVLRREIAYAFEQPALLGRTVGDVIAYGGTAGGERIAEAAVVAQADAFVRRLPDGYATAMSEVPLSGGEAQRLGLARAFVRDARLLILDDATSSLDSITEAQVNQAVLQPGSRTRLLIAHRAATARRADLVVWLHAGRVRAVGPHDELWADDAYRTVFIPRGQ</sequence>
<feature type="transmembrane region" description="Helical" evidence="7">
    <location>
        <begin position="183"/>
        <end position="204"/>
    </location>
</feature>
<comment type="caution">
    <text evidence="11">The sequence shown here is derived from an EMBL/GenBank/DDBJ whole genome shotgun (WGS) entry which is preliminary data.</text>
</comment>
<dbReference type="GO" id="GO:0034040">
    <property type="term" value="F:ATPase-coupled lipid transmembrane transporter activity"/>
    <property type="evidence" value="ECO:0007669"/>
    <property type="project" value="TreeGrafter"/>
</dbReference>
<evidence type="ECO:0000256" key="7">
    <source>
        <dbReference type="SAM" id="Phobius"/>
    </source>
</evidence>
<dbReference type="GO" id="GO:0016887">
    <property type="term" value="F:ATP hydrolysis activity"/>
    <property type="evidence" value="ECO:0007669"/>
    <property type="project" value="InterPro"/>
</dbReference>
<protein>
    <submittedName>
        <fullName evidence="11">ABC transporter ATP-binding protein</fullName>
    </submittedName>
</protein>
<dbReference type="OrthoDB" id="9806127at2"/>
<evidence type="ECO:0000256" key="8">
    <source>
        <dbReference type="SAM" id="SignalP"/>
    </source>
</evidence>
<feature type="chain" id="PRO_5039430960" evidence="8">
    <location>
        <begin position="16"/>
        <end position="499"/>
    </location>
</feature>
<dbReference type="InterPro" id="IPR039421">
    <property type="entry name" value="Type_1_exporter"/>
</dbReference>
<accession>A0A4V2YNB9</accession>
<dbReference type="AlphaFoldDB" id="A0A4V2YNB9"/>
<dbReference type="Pfam" id="PF00005">
    <property type="entry name" value="ABC_tran"/>
    <property type="match status" value="1"/>
</dbReference>
<feature type="domain" description="ABC transporter" evidence="9">
    <location>
        <begin position="257"/>
        <end position="497"/>
    </location>
</feature>
<dbReference type="PROSITE" id="PS50893">
    <property type="entry name" value="ABC_TRANSPORTER_2"/>
    <property type="match status" value="1"/>
</dbReference>
<dbReference type="EMBL" id="SMKX01000098">
    <property type="protein sequence ID" value="TDD53767.1"/>
    <property type="molecule type" value="Genomic_DNA"/>
</dbReference>
<dbReference type="InterPro" id="IPR003593">
    <property type="entry name" value="AAA+_ATPase"/>
</dbReference>
<dbReference type="GO" id="GO:0005524">
    <property type="term" value="F:ATP binding"/>
    <property type="evidence" value="ECO:0007669"/>
    <property type="project" value="UniProtKB-KW"/>
</dbReference>
<evidence type="ECO:0000259" key="10">
    <source>
        <dbReference type="PROSITE" id="PS50929"/>
    </source>
</evidence>
<dbReference type="CDD" id="cd07346">
    <property type="entry name" value="ABC_6TM_exporters"/>
    <property type="match status" value="1"/>
</dbReference>
<feature type="signal peptide" evidence="8">
    <location>
        <begin position="1"/>
        <end position="15"/>
    </location>
</feature>
<keyword evidence="6 7" id="KW-0472">Membrane</keyword>
<dbReference type="InterPro" id="IPR017871">
    <property type="entry name" value="ABC_transporter-like_CS"/>
</dbReference>
<dbReference type="InterPro" id="IPR003439">
    <property type="entry name" value="ABC_transporter-like_ATP-bd"/>
</dbReference>
<evidence type="ECO:0000256" key="6">
    <source>
        <dbReference type="ARBA" id="ARBA00023136"/>
    </source>
</evidence>
<keyword evidence="5 7" id="KW-1133">Transmembrane helix</keyword>
<evidence type="ECO:0000313" key="11">
    <source>
        <dbReference type="EMBL" id="TDD53767.1"/>
    </source>
</evidence>
<organism evidence="11 12">
    <name type="scientific">Kribbella antibiotica</name>
    <dbReference type="NCBI Taxonomy" id="190195"/>
    <lineage>
        <taxon>Bacteria</taxon>
        <taxon>Bacillati</taxon>
        <taxon>Actinomycetota</taxon>
        <taxon>Actinomycetes</taxon>
        <taxon>Propionibacteriales</taxon>
        <taxon>Kribbellaceae</taxon>
        <taxon>Kribbella</taxon>
    </lineage>
</organism>
<keyword evidence="8" id="KW-0732">Signal</keyword>
<keyword evidence="2 7" id="KW-0812">Transmembrane</keyword>
<gene>
    <name evidence="11" type="ORF">E1263_27685</name>
</gene>
<dbReference type="PANTHER" id="PTHR24221:SF654">
    <property type="entry name" value="ATP-BINDING CASSETTE SUB-FAMILY B MEMBER 6"/>
    <property type="match status" value="1"/>
</dbReference>
<dbReference type="Gene3D" id="3.40.50.300">
    <property type="entry name" value="P-loop containing nucleotide triphosphate hydrolases"/>
    <property type="match status" value="1"/>
</dbReference>
<dbReference type="SMART" id="SM00382">
    <property type="entry name" value="AAA"/>
    <property type="match status" value="1"/>
</dbReference>
<evidence type="ECO:0000256" key="3">
    <source>
        <dbReference type="ARBA" id="ARBA00022741"/>
    </source>
</evidence>
<dbReference type="GO" id="GO:0005886">
    <property type="term" value="C:plasma membrane"/>
    <property type="evidence" value="ECO:0007669"/>
    <property type="project" value="UniProtKB-SubCell"/>
</dbReference>
<evidence type="ECO:0000313" key="12">
    <source>
        <dbReference type="Proteomes" id="UP000295124"/>
    </source>
</evidence>
<proteinExistence type="predicted"/>
<keyword evidence="12" id="KW-1185">Reference proteome</keyword>
<dbReference type="Gene3D" id="1.20.1560.10">
    <property type="entry name" value="ABC transporter type 1, transmembrane domain"/>
    <property type="match status" value="1"/>
</dbReference>
<feature type="transmembrane region" description="Helical" evidence="7">
    <location>
        <begin position="216"/>
        <end position="240"/>
    </location>
</feature>
<dbReference type="PROSITE" id="PS50929">
    <property type="entry name" value="ABC_TM1F"/>
    <property type="match status" value="1"/>
</dbReference>
<evidence type="ECO:0000256" key="5">
    <source>
        <dbReference type="ARBA" id="ARBA00022989"/>
    </source>
</evidence>
<dbReference type="InterPro" id="IPR011527">
    <property type="entry name" value="ABC1_TM_dom"/>
</dbReference>
<dbReference type="GO" id="GO:0140359">
    <property type="term" value="F:ABC-type transporter activity"/>
    <property type="evidence" value="ECO:0007669"/>
    <property type="project" value="InterPro"/>
</dbReference>
<evidence type="ECO:0000256" key="4">
    <source>
        <dbReference type="ARBA" id="ARBA00022840"/>
    </source>
</evidence>
<feature type="transmembrane region" description="Helical" evidence="7">
    <location>
        <begin position="99"/>
        <end position="118"/>
    </location>
</feature>
<name>A0A4V2YNB9_9ACTN</name>
<dbReference type="Pfam" id="PF00664">
    <property type="entry name" value="ABC_membrane"/>
    <property type="match status" value="1"/>
</dbReference>
<dbReference type="InterPro" id="IPR027417">
    <property type="entry name" value="P-loop_NTPase"/>
</dbReference>
<feature type="transmembrane region" description="Helical" evidence="7">
    <location>
        <begin position="71"/>
        <end position="92"/>
    </location>
</feature>
<dbReference type="SUPFAM" id="SSF90123">
    <property type="entry name" value="ABC transporter transmembrane region"/>
    <property type="match status" value="1"/>
</dbReference>
<dbReference type="PROSITE" id="PS00211">
    <property type="entry name" value="ABC_TRANSPORTER_1"/>
    <property type="match status" value="1"/>
</dbReference>
<evidence type="ECO:0000256" key="1">
    <source>
        <dbReference type="ARBA" id="ARBA00004651"/>
    </source>
</evidence>
<reference evidence="11 12" key="1">
    <citation type="submission" date="2019-03" db="EMBL/GenBank/DDBJ databases">
        <title>Draft genome sequences of novel Actinobacteria.</title>
        <authorList>
            <person name="Sahin N."/>
            <person name="Ay H."/>
            <person name="Saygin H."/>
        </authorList>
    </citation>
    <scope>NUCLEOTIDE SEQUENCE [LARGE SCALE GENOMIC DNA]</scope>
    <source>
        <strain evidence="11 12">JCM 13523</strain>
    </source>
</reference>
<feature type="domain" description="ABC transmembrane type-1" evidence="10">
    <location>
        <begin position="1"/>
        <end position="234"/>
    </location>
</feature>
<dbReference type="Proteomes" id="UP000295124">
    <property type="component" value="Unassembled WGS sequence"/>
</dbReference>
<keyword evidence="4 11" id="KW-0067">ATP-binding</keyword>